<comment type="subcellular location">
    <subcellularLocation>
        <location evidence="1">Membrane</location>
    </subcellularLocation>
</comment>
<evidence type="ECO:0000256" key="4">
    <source>
        <dbReference type="ARBA" id="ARBA00023136"/>
    </source>
</evidence>
<proteinExistence type="predicted"/>
<dbReference type="Gene3D" id="1.20.1070.10">
    <property type="entry name" value="Rhodopsin 7-helix transmembrane proteins"/>
    <property type="match status" value="1"/>
</dbReference>
<sequence length="471" mass="54618">TELSAMAESVQNYIELIKNKTSLTIHNETADKCAPELNHTCEFVAQELWKVISKEEEDYKTALKYAEGYFLPIILTFGIMGNILNIVILLHKRMSHNMNDLEKTSQIGLIALAISDLCYCITYFPRSIQYLERDKVQLYETYNFWMFYKTYREGITYTFVLVSTWITVLLALTRCIVICKPLHAREILSIKKMHAGIIFIYVTCALLCVPKYTVKSVVQFTCKTHGLIGSPLPRKVYFSWQWNMSCLSFNKITYRIVLATFASVIPLIILLVTTALLIHALHKSHKLRRVYSNAQERSTGGVSNRLTPILVTIIIIFIIMNMPVELSNYYVLNRKLTRKESPQYFSMLTTVFEVMQAINFTFNFLLYYIAIVPFRKTMHNAMAAVLCQRHQSENRRKIPLEHKYEIAQTTARCEEYGETNSNHMNNKQDMVENTSNHELIDKHIADSNTKHEVNNEQDMTVLTVTQNMTEE</sequence>
<dbReference type="Pfam" id="PF10324">
    <property type="entry name" value="7TM_GPCR_Srw"/>
    <property type="match status" value="1"/>
</dbReference>
<dbReference type="EMBL" id="CAIIXF020000003">
    <property type="protein sequence ID" value="CAH1779851.1"/>
    <property type="molecule type" value="Genomic_DNA"/>
</dbReference>
<keyword evidence="4 5" id="KW-0472">Membrane</keyword>
<dbReference type="OrthoDB" id="10033446at2759"/>
<protein>
    <recommendedName>
        <fullName evidence="6">G-protein coupled receptors family 1 profile domain-containing protein</fullName>
    </recommendedName>
</protein>
<evidence type="ECO:0000256" key="5">
    <source>
        <dbReference type="SAM" id="Phobius"/>
    </source>
</evidence>
<reference evidence="7" key="1">
    <citation type="submission" date="2022-03" db="EMBL/GenBank/DDBJ databases">
        <authorList>
            <person name="Martin C."/>
        </authorList>
    </citation>
    <scope>NUCLEOTIDE SEQUENCE</scope>
</reference>
<evidence type="ECO:0000259" key="6">
    <source>
        <dbReference type="PROSITE" id="PS50262"/>
    </source>
</evidence>
<dbReference type="InterPro" id="IPR052954">
    <property type="entry name" value="GPCR-Ligand_Int"/>
</dbReference>
<dbReference type="PRINTS" id="PR00237">
    <property type="entry name" value="GPCRRHODOPSN"/>
</dbReference>
<feature type="domain" description="G-protein coupled receptors family 1 profile" evidence="6">
    <location>
        <begin position="81"/>
        <end position="367"/>
    </location>
</feature>
<dbReference type="AlphaFoldDB" id="A0A8S4NHX7"/>
<evidence type="ECO:0000256" key="2">
    <source>
        <dbReference type="ARBA" id="ARBA00022692"/>
    </source>
</evidence>
<feature type="non-terminal residue" evidence="7">
    <location>
        <position position="471"/>
    </location>
</feature>
<feature type="transmembrane region" description="Helical" evidence="5">
    <location>
        <begin position="344"/>
        <end position="369"/>
    </location>
</feature>
<accession>A0A8S4NHX7</accession>
<dbReference type="PANTHER" id="PTHR46641">
    <property type="entry name" value="FMRFAMIDE RECEPTOR-RELATED"/>
    <property type="match status" value="1"/>
</dbReference>
<feature type="transmembrane region" description="Helical" evidence="5">
    <location>
        <begin position="193"/>
        <end position="213"/>
    </location>
</feature>
<feature type="transmembrane region" description="Helical" evidence="5">
    <location>
        <begin position="69"/>
        <end position="91"/>
    </location>
</feature>
<evidence type="ECO:0000256" key="3">
    <source>
        <dbReference type="ARBA" id="ARBA00022989"/>
    </source>
</evidence>
<organism evidence="7 8">
    <name type="scientific">Owenia fusiformis</name>
    <name type="common">Polychaete worm</name>
    <dbReference type="NCBI Taxonomy" id="6347"/>
    <lineage>
        <taxon>Eukaryota</taxon>
        <taxon>Metazoa</taxon>
        <taxon>Spiralia</taxon>
        <taxon>Lophotrochozoa</taxon>
        <taxon>Annelida</taxon>
        <taxon>Polychaeta</taxon>
        <taxon>Sedentaria</taxon>
        <taxon>Canalipalpata</taxon>
        <taxon>Sabellida</taxon>
        <taxon>Oweniida</taxon>
        <taxon>Oweniidae</taxon>
        <taxon>Owenia</taxon>
    </lineage>
</organism>
<dbReference type="GO" id="GO:0016020">
    <property type="term" value="C:membrane"/>
    <property type="evidence" value="ECO:0007669"/>
    <property type="project" value="UniProtKB-SubCell"/>
</dbReference>
<keyword evidence="3 5" id="KW-1133">Transmembrane helix</keyword>
<evidence type="ECO:0000313" key="7">
    <source>
        <dbReference type="EMBL" id="CAH1779851.1"/>
    </source>
</evidence>
<dbReference type="InterPro" id="IPR019427">
    <property type="entry name" value="7TM_GPCR_serpentine_rcpt_Srw"/>
</dbReference>
<feature type="transmembrane region" description="Helical" evidence="5">
    <location>
        <begin position="154"/>
        <end position="172"/>
    </location>
</feature>
<keyword evidence="2 5" id="KW-0812">Transmembrane</keyword>
<dbReference type="InterPro" id="IPR000276">
    <property type="entry name" value="GPCR_Rhodpsn"/>
</dbReference>
<feature type="transmembrane region" description="Helical" evidence="5">
    <location>
        <begin position="252"/>
        <end position="281"/>
    </location>
</feature>
<dbReference type="PANTHER" id="PTHR46641:SF2">
    <property type="entry name" value="FMRFAMIDE RECEPTOR"/>
    <property type="match status" value="1"/>
</dbReference>
<dbReference type="InterPro" id="IPR017452">
    <property type="entry name" value="GPCR_Rhodpsn_7TM"/>
</dbReference>
<name>A0A8S4NHX7_OWEFU</name>
<dbReference type="PROSITE" id="PS50262">
    <property type="entry name" value="G_PROTEIN_RECEP_F1_2"/>
    <property type="match status" value="1"/>
</dbReference>
<gene>
    <name evidence="7" type="ORF">OFUS_LOCUS6615</name>
</gene>
<dbReference type="Proteomes" id="UP000749559">
    <property type="component" value="Unassembled WGS sequence"/>
</dbReference>
<keyword evidence="8" id="KW-1185">Reference proteome</keyword>
<dbReference type="GO" id="GO:0008528">
    <property type="term" value="F:G protein-coupled peptide receptor activity"/>
    <property type="evidence" value="ECO:0007669"/>
    <property type="project" value="InterPro"/>
</dbReference>
<feature type="transmembrane region" description="Helical" evidence="5">
    <location>
        <begin position="302"/>
        <end position="324"/>
    </location>
</feature>
<dbReference type="CDD" id="cd14978">
    <property type="entry name" value="7tmA_FMRFamide_R-like"/>
    <property type="match status" value="1"/>
</dbReference>
<dbReference type="SUPFAM" id="SSF81321">
    <property type="entry name" value="Family A G protein-coupled receptor-like"/>
    <property type="match status" value="1"/>
</dbReference>
<evidence type="ECO:0000256" key="1">
    <source>
        <dbReference type="ARBA" id="ARBA00004370"/>
    </source>
</evidence>
<evidence type="ECO:0000313" key="8">
    <source>
        <dbReference type="Proteomes" id="UP000749559"/>
    </source>
</evidence>
<comment type="caution">
    <text evidence="7">The sequence shown here is derived from an EMBL/GenBank/DDBJ whole genome shotgun (WGS) entry which is preliminary data.</text>
</comment>